<dbReference type="Gene3D" id="3.30.70.20">
    <property type="match status" value="1"/>
</dbReference>
<feature type="domain" description="4Fe-4S ferredoxin-type" evidence="8">
    <location>
        <begin position="155"/>
        <end position="184"/>
    </location>
</feature>
<keyword evidence="3" id="KW-0479">Metal-binding</keyword>
<proteinExistence type="predicted"/>
<evidence type="ECO:0000256" key="3">
    <source>
        <dbReference type="ARBA" id="ARBA00022723"/>
    </source>
</evidence>
<evidence type="ECO:0000256" key="7">
    <source>
        <dbReference type="SAM" id="Phobius"/>
    </source>
</evidence>
<evidence type="ECO:0000256" key="1">
    <source>
        <dbReference type="ARBA" id="ARBA00022448"/>
    </source>
</evidence>
<evidence type="ECO:0000256" key="4">
    <source>
        <dbReference type="ARBA" id="ARBA00022982"/>
    </source>
</evidence>
<dbReference type="GO" id="GO:0005886">
    <property type="term" value="C:plasma membrane"/>
    <property type="evidence" value="ECO:0007669"/>
    <property type="project" value="TreeGrafter"/>
</dbReference>
<dbReference type="PROSITE" id="PS51379">
    <property type="entry name" value="4FE4S_FER_2"/>
    <property type="match status" value="2"/>
</dbReference>
<feature type="transmembrane region" description="Helical" evidence="7">
    <location>
        <begin position="106"/>
        <end position="131"/>
    </location>
</feature>
<dbReference type="GO" id="GO:0051539">
    <property type="term" value="F:4 iron, 4 sulfur cluster binding"/>
    <property type="evidence" value="ECO:0007669"/>
    <property type="project" value="UniProtKB-KW"/>
</dbReference>
<evidence type="ECO:0000256" key="6">
    <source>
        <dbReference type="ARBA" id="ARBA00023014"/>
    </source>
</evidence>
<dbReference type="Proteomes" id="UP000034407">
    <property type="component" value="Unassembled WGS sequence"/>
</dbReference>
<keyword evidence="2" id="KW-0004">4Fe-4S</keyword>
<evidence type="ECO:0000313" key="10">
    <source>
        <dbReference type="Proteomes" id="UP000034407"/>
    </source>
</evidence>
<dbReference type="PROSITE" id="PS00198">
    <property type="entry name" value="4FE4S_FER_1"/>
    <property type="match status" value="2"/>
</dbReference>
<dbReference type="PANTHER" id="PTHR30176">
    <property type="entry name" value="FERREDOXIN-TYPE PROTEIN NAPH"/>
    <property type="match status" value="1"/>
</dbReference>
<dbReference type="Pfam" id="PF12801">
    <property type="entry name" value="Fer4_5"/>
    <property type="match status" value="2"/>
</dbReference>
<evidence type="ECO:0000256" key="2">
    <source>
        <dbReference type="ARBA" id="ARBA00022485"/>
    </source>
</evidence>
<dbReference type="PATRIC" id="fig|1629550.3.peg.2959"/>
<dbReference type="SUPFAM" id="SSF54862">
    <property type="entry name" value="4Fe-4S ferredoxins"/>
    <property type="match status" value="1"/>
</dbReference>
<name>A0A0M3DCA4_9FIRM</name>
<keyword evidence="7" id="KW-0812">Transmembrane</keyword>
<feature type="transmembrane region" description="Helical" evidence="7">
    <location>
        <begin position="12"/>
        <end position="43"/>
    </location>
</feature>
<keyword evidence="10" id="KW-1185">Reference proteome</keyword>
<protein>
    <submittedName>
        <fullName evidence="9">(Fe-S)-binding protein</fullName>
    </submittedName>
</protein>
<keyword evidence="5" id="KW-0408">Iron</keyword>
<gene>
    <name evidence="9" type="ORF">VN21_17150</name>
</gene>
<reference evidence="9 10" key="1">
    <citation type="submission" date="2015-04" db="EMBL/GenBank/DDBJ databases">
        <title>Microcin producing Clostridium sp. JC272T.</title>
        <authorList>
            <person name="Jyothsna T."/>
            <person name="Sasikala C."/>
            <person name="Ramana C."/>
        </authorList>
    </citation>
    <scope>NUCLEOTIDE SEQUENCE [LARGE SCALE GENOMIC DNA]</scope>
    <source>
        <strain evidence="9 10">JC272</strain>
    </source>
</reference>
<keyword evidence="7" id="KW-1133">Transmembrane helix</keyword>
<dbReference type="OrthoDB" id="9806398at2"/>
<accession>A0A0M3DCA4</accession>
<evidence type="ECO:0000259" key="8">
    <source>
        <dbReference type="PROSITE" id="PS51379"/>
    </source>
</evidence>
<dbReference type="InterPro" id="IPR051684">
    <property type="entry name" value="Electron_Trans/Redox"/>
</dbReference>
<dbReference type="InterPro" id="IPR017900">
    <property type="entry name" value="4Fe4S_Fe_S_CS"/>
</dbReference>
<dbReference type="PANTHER" id="PTHR30176:SF3">
    <property type="entry name" value="FERREDOXIN-TYPE PROTEIN NAPH"/>
    <property type="match status" value="1"/>
</dbReference>
<organism evidence="9 10">
    <name type="scientific">Paraclostridium benzoelyticum</name>
    <dbReference type="NCBI Taxonomy" id="1629550"/>
    <lineage>
        <taxon>Bacteria</taxon>
        <taxon>Bacillati</taxon>
        <taxon>Bacillota</taxon>
        <taxon>Clostridia</taxon>
        <taxon>Peptostreptococcales</taxon>
        <taxon>Peptostreptococcaceae</taxon>
        <taxon>Paraclostridium</taxon>
    </lineage>
</organism>
<evidence type="ECO:0000313" key="9">
    <source>
        <dbReference type="EMBL" id="KKX99907.1"/>
    </source>
</evidence>
<dbReference type="Pfam" id="PF13187">
    <property type="entry name" value="Fer4_9"/>
    <property type="match status" value="1"/>
</dbReference>
<dbReference type="EMBL" id="LBBT01000357">
    <property type="protein sequence ID" value="KKX99907.1"/>
    <property type="molecule type" value="Genomic_DNA"/>
</dbReference>
<dbReference type="AlphaFoldDB" id="A0A0M3DCA4"/>
<evidence type="ECO:0000256" key="5">
    <source>
        <dbReference type="ARBA" id="ARBA00023004"/>
    </source>
</evidence>
<feature type="transmembrane region" description="Helical" evidence="7">
    <location>
        <begin position="82"/>
        <end position="100"/>
    </location>
</feature>
<keyword evidence="4" id="KW-0249">Electron transport</keyword>
<keyword evidence="6" id="KW-0411">Iron-sulfur</keyword>
<comment type="caution">
    <text evidence="9">The sequence shown here is derived from an EMBL/GenBank/DDBJ whole genome shotgun (WGS) entry which is preliminary data.</text>
</comment>
<feature type="domain" description="4Fe-4S ferredoxin-type" evidence="8">
    <location>
        <begin position="185"/>
        <end position="214"/>
    </location>
</feature>
<dbReference type="RefSeq" id="WP_046824336.1">
    <property type="nucleotide sequence ID" value="NZ_JBCLWQ010000002.1"/>
</dbReference>
<keyword evidence="1" id="KW-0813">Transport</keyword>
<dbReference type="GO" id="GO:0046872">
    <property type="term" value="F:metal ion binding"/>
    <property type="evidence" value="ECO:0007669"/>
    <property type="project" value="UniProtKB-KW"/>
</dbReference>
<keyword evidence="7" id="KW-0472">Membrane</keyword>
<sequence length="218" mass="24953">MVKELYKKYGYLIFLTFLILSLFDMRFAIIAIICMVAPIAVAFSGKGRYWCGNYCPRGNFYENVLSRFSPKKKVPKFLKSKLFRAFMVLFIIFNFSMGLYKNWGNLYGIGFVFYKIIVITSIIGIILGLFYNQRTWCNFCPMGTLSAVVAKIKGRKVNLEVNNSCVSCGLCTKACPMGISPKEYKEGLVEDSDCIFCKKCVYKCPKDSIEINLDRKNK</sequence>
<dbReference type="InterPro" id="IPR017896">
    <property type="entry name" value="4Fe4S_Fe-S-bd"/>
</dbReference>